<protein>
    <recommendedName>
        <fullName evidence="1">Polymerase beta nucleotidyltransferase domain-containing protein</fullName>
    </recommendedName>
</protein>
<organism evidence="2">
    <name type="scientific">uncultured Desulfobacterium sp</name>
    <dbReference type="NCBI Taxonomy" id="201089"/>
    <lineage>
        <taxon>Bacteria</taxon>
        <taxon>Pseudomonadati</taxon>
        <taxon>Thermodesulfobacteriota</taxon>
        <taxon>Desulfobacteria</taxon>
        <taxon>Desulfobacterales</taxon>
        <taxon>Desulfobacteriaceae</taxon>
        <taxon>Desulfobacterium</taxon>
        <taxon>environmental samples</taxon>
    </lineage>
</organism>
<reference evidence="2" key="1">
    <citation type="submission" date="2018-01" db="EMBL/GenBank/DDBJ databases">
        <authorList>
            <person name="Regsiter A."/>
            <person name="William W."/>
        </authorList>
    </citation>
    <scope>NUCLEOTIDE SEQUENCE</scope>
    <source>
        <strain evidence="2">TRIP AH-1</strain>
    </source>
</reference>
<dbReference type="CDD" id="cd05403">
    <property type="entry name" value="NT_KNTase_like"/>
    <property type="match status" value="1"/>
</dbReference>
<accession>A0A445MRM3</accession>
<evidence type="ECO:0000313" key="2">
    <source>
        <dbReference type="EMBL" id="SPD72108.1"/>
    </source>
</evidence>
<feature type="domain" description="Polymerase beta nucleotidyltransferase" evidence="1">
    <location>
        <begin position="13"/>
        <end position="105"/>
    </location>
</feature>
<gene>
    <name evidence="2" type="ORF">PITCH_A1180001</name>
</gene>
<dbReference type="Gene3D" id="3.30.460.10">
    <property type="entry name" value="Beta Polymerase, domain 2"/>
    <property type="match status" value="1"/>
</dbReference>
<name>A0A445MRM3_9BACT</name>
<dbReference type="AlphaFoldDB" id="A0A445MRM3"/>
<sequence>MNASDSLKEIDSIKNQLIEKYRPEKIILFGSAAWGEGEINDIDLLIIKSDTPYYGIDRMRELDRLIKRNMAADMLVYRPEEIKERLELGDPFIIKIFKDGKVLYGS</sequence>
<evidence type="ECO:0000259" key="1">
    <source>
        <dbReference type="Pfam" id="PF18765"/>
    </source>
</evidence>
<proteinExistence type="predicted"/>
<dbReference type="InterPro" id="IPR041633">
    <property type="entry name" value="Polbeta"/>
</dbReference>
<dbReference type="SUPFAM" id="SSF81301">
    <property type="entry name" value="Nucleotidyltransferase"/>
    <property type="match status" value="1"/>
</dbReference>
<dbReference type="InterPro" id="IPR043519">
    <property type="entry name" value="NT_sf"/>
</dbReference>
<dbReference type="Pfam" id="PF18765">
    <property type="entry name" value="Polbeta"/>
    <property type="match status" value="1"/>
</dbReference>
<dbReference type="EMBL" id="OJIN01000022">
    <property type="protein sequence ID" value="SPD72108.1"/>
    <property type="molecule type" value="Genomic_DNA"/>
</dbReference>